<dbReference type="Proteomes" id="UP001303046">
    <property type="component" value="Unassembled WGS sequence"/>
</dbReference>
<dbReference type="EMBL" id="JAVFWL010000002">
    <property type="protein sequence ID" value="KAK6736013.1"/>
    <property type="molecule type" value="Genomic_DNA"/>
</dbReference>
<sequence>MASQTLLIPNEGDREDLRSYRTLCLPSVLFKVFTKIISRTKPSLKNKPNFVMGLSSVKHIQIVSKVSREYRLPIVLTLVDYEKVFESVEANPTTLAQADQAENASYVRTLANYYDRCTTKIQLFHCPVTIHIDWKTSTTSRYYITTTSTRQWKMKTLGWEESDMRVDGIFLSNFCFAEEIELQLKSSLRGRKNTT</sequence>
<gene>
    <name evidence="1" type="primary">Necator_chrII.g6765</name>
    <name evidence="1" type="ORF">RB195_018972</name>
</gene>
<name>A0ABR1CEA4_NECAM</name>
<evidence type="ECO:0000313" key="2">
    <source>
        <dbReference type="Proteomes" id="UP001303046"/>
    </source>
</evidence>
<proteinExistence type="predicted"/>
<evidence type="ECO:0000313" key="1">
    <source>
        <dbReference type="EMBL" id="KAK6736013.1"/>
    </source>
</evidence>
<protein>
    <recommendedName>
        <fullName evidence="3">Reverse transcriptase domain-containing protein</fullName>
    </recommendedName>
</protein>
<keyword evidence="2" id="KW-1185">Reference proteome</keyword>
<accession>A0ABR1CEA4</accession>
<reference evidence="1 2" key="1">
    <citation type="submission" date="2023-08" db="EMBL/GenBank/DDBJ databases">
        <title>A Necator americanus chromosomal reference genome.</title>
        <authorList>
            <person name="Ilik V."/>
            <person name="Petrzelkova K.J."/>
            <person name="Pardy F."/>
            <person name="Fuh T."/>
            <person name="Niatou-Singa F.S."/>
            <person name="Gouil Q."/>
            <person name="Baker L."/>
            <person name="Ritchie M.E."/>
            <person name="Jex A.R."/>
            <person name="Gazzola D."/>
            <person name="Li H."/>
            <person name="Toshio Fujiwara R."/>
            <person name="Zhan B."/>
            <person name="Aroian R.V."/>
            <person name="Pafco B."/>
            <person name="Schwarz E.M."/>
        </authorList>
    </citation>
    <scope>NUCLEOTIDE SEQUENCE [LARGE SCALE GENOMIC DNA]</scope>
    <source>
        <strain evidence="1 2">Aroian</strain>
        <tissue evidence="1">Whole animal</tissue>
    </source>
</reference>
<comment type="caution">
    <text evidence="1">The sequence shown here is derived from an EMBL/GenBank/DDBJ whole genome shotgun (WGS) entry which is preliminary data.</text>
</comment>
<evidence type="ECO:0008006" key="3">
    <source>
        <dbReference type="Google" id="ProtNLM"/>
    </source>
</evidence>
<organism evidence="1 2">
    <name type="scientific">Necator americanus</name>
    <name type="common">Human hookworm</name>
    <dbReference type="NCBI Taxonomy" id="51031"/>
    <lineage>
        <taxon>Eukaryota</taxon>
        <taxon>Metazoa</taxon>
        <taxon>Ecdysozoa</taxon>
        <taxon>Nematoda</taxon>
        <taxon>Chromadorea</taxon>
        <taxon>Rhabditida</taxon>
        <taxon>Rhabditina</taxon>
        <taxon>Rhabditomorpha</taxon>
        <taxon>Strongyloidea</taxon>
        <taxon>Ancylostomatidae</taxon>
        <taxon>Bunostominae</taxon>
        <taxon>Necator</taxon>
    </lineage>
</organism>